<keyword evidence="12" id="KW-1185">Reference proteome</keyword>
<comment type="similarity">
    <text evidence="2 9">Belongs to the RRP36 family.</text>
</comment>
<evidence type="ECO:0000256" key="8">
    <source>
        <dbReference type="ARBA" id="ARBA00025053"/>
    </source>
</evidence>
<evidence type="ECO:0000256" key="2">
    <source>
        <dbReference type="ARBA" id="ARBA00009418"/>
    </source>
</evidence>
<feature type="compositionally biased region" description="Acidic residues" evidence="10">
    <location>
        <begin position="75"/>
        <end position="93"/>
    </location>
</feature>
<feature type="region of interest" description="Disordered" evidence="10">
    <location>
        <begin position="327"/>
        <end position="393"/>
    </location>
</feature>
<evidence type="ECO:0000256" key="6">
    <source>
        <dbReference type="ARBA" id="ARBA00023242"/>
    </source>
</evidence>
<dbReference type="AlphaFoldDB" id="A0A316VJV1"/>
<comment type="subunit">
    <text evidence="9">Associates with 90S and pre-40S pre-ribosomal particles.</text>
</comment>
<dbReference type="STRING" id="1280837.A0A316VJV1"/>
<evidence type="ECO:0000256" key="7">
    <source>
        <dbReference type="ARBA" id="ARBA00023274"/>
    </source>
</evidence>
<keyword evidence="5" id="KW-0175">Coiled coil</keyword>
<dbReference type="GO" id="GO:0030686">
    <property type="term" value="C:90S preribosome"/>
    <property type="evidence" value="ECO:0007669"/>
    <property type="project" value="TreeGrafter"/>
</dbReference>
<evidence type="ECO:0000256" key="1">
    <source>
        <dbReference type="ARBA" id="ARBA00004604"/>
    </source>
</evidence>
<keyword evidence="6 9" id="KW-0539">Nucleus</keyword>
<evidence type="ECO:0000256" key="10">
    <source>
        <dbReference type="SAM" id="MobiDB-lite"/>
    </source>
</evidence>
<evidence type="ECO:0000256" key="4">
    <source>
        <dbReference type="ARBA" id="ARBA00022552"/>
    </source>
</evidence>
<dbReference type="Pfam" id="PF06102">
    <property type="entry name" value="RRP36"/>
    <property type="match status" value="1"/>
</dbReference>
<evidence type="ECO:0000256" key="9">
    <source>
        <dbReference type="RuleBase" id="RU368027"/>
    </source>
</evidence>
<proteinExistence type="inferred from homology"/>
<keyword evidence="7 9" id="KW-0687">Ribonucleoprotein</keyword>
<dbReference type="PANTHER" id="PTHR21738">
    <property type="entry name" value="RIBOSOMAL RNA PROCESSING PROTEIN 36 HOMOLOG"/>
    <property type="match status" value="1"/>
</dbReference>
<evidence type="ECO:0000313" key="12">
    <source>
        <dbReference type="Proteomes" id="UP000245771"/>
    </source>
</evidence>
<sequence>MLPLRILKQMTNTSSQLSSHTHSSLAMGRKKVAQQWDQSDIEEEYDQNLSSPDQEEALNTKSQGEEEAKFAQYMDSDEDFDSDGEGTSDDDEGILSSEDVPPQNQDEESSLREKMERIPFSALAKANRTMRQDADISDEGDQNHSSSEVDEFEVDRKTEREKQERRAIEKRESKHAPTELSSRRPVSRKRSVVETASTERRDPRFSSLSASTTNKGLFRSSYGFLREQQSSEIRELRFALAKLKRQEKHQAGPKATSEFALRLRQEREQIEQALRREEGRENERQRRERKDEVLRNAQKAIEERVQKGGKRYYLKESDKKKLILQDKFEHLSNGQNPLDSTSSAKRSSLQKAVERRRKKNSAKDRQMPLGGGASGSFGDGLEQIPKRKRVRRH</sequence>
<feature type="compositionally biased region" description="Gly residues" evidence="10">
    <location>
        <begin position="369"/>
        <end position="378"/>
    </location>
</feature>
<feature type="compositionally biased region" description="Low complexity" evidence="10">
    <location>
        <begin position="13"/>
        <end position="25"/>
    </location>
</feature>
<evidence type="ECO:0000256" key="5">
    <source>
        <dbReference type="ARBA" id="ARBA00023054"/>
    </source>
</evidence>
<feature type="compositionally biased region" description="Basic and acidic residues" evidence="10">
    <location>
        <begin position="154"/>
        <end position="177"/>
    </location>
</feature>
<dbReference type="InterPro" id="IPR009292">
    <property type="entry name" value="RRP36"/>
</dbReference>
<dbReference type="FunCoup" id="A0A316VJV1">
    <property type="interactions" value="284"/>
</dbReference>
<evidence type="ECO:0000313" key="11">
    <source>
        <dbReference type="EMBL" id="PWN37504.1"/>
    </source>
</evidence>
<evidence type="ECO:0000256" key="3">
    <source>
        <dbReference type="ARBA" id="ARBA00022517"/>
    </source>
</evidence>
<dbReference type="GeneID" id="37019338"/>
<protein>
    <recommendedName>
        <fullName evidence="9">rRNA biogenesis protein RRP36</fullName>
    </recommendedName>
</protein>
<feature type="region of interest" description="Disordered" evidence="10">
    <location>
        <begin position="10"/>
        <end position="213"/>
    </location>
</feature>
<accession>A0A316VJV1</accession>
<dbReference type="Proteomes" id="UP000245771">
    <property type="component" value="Unassembled WGS sequence"/>
</dbReference>
<dbReference type="OrthoDB" id="448446at2759"/>
<gene>
    <name evidence="11" type="ORF">FA14DRAFT_152885</name>
</gene>
<reference evidence="11 12" key="1">
    <citation type="journal article" date="2018" name="Mol. Biol. Evol.">
        <title>Broad Genomic Sampling Reveals a Smut Pathogenic Ancestry of the Fungal Clade Ustilaginomycotina.</title>
        <authorList>
            <person name="Kijpornyongpan T."/>
            <person name="Mondo S.J."/>
            <person name="Barry K."/>
            <person name="Sandor L."/>
            <person name="Lee J."/>
            <person name="Lipzen A."/>
            <person name="Pangilinan J."/>
            <person name="LaButti K."/>
            <person name="Hainaut M."/>
            <person name="Henrissat B."/>
            <person name="Grigoriev I.V."/>
            <person name="Spatafora J.W."/>
            <person name="Aime M.C."/>
        </authorList>
    </citation>
    <scope>NUCLEOTIDE SEQUENCE [LARGE SCALE GENOMIC DNA]</scope>
    <source>
        <strain evidence="11 12">MCA 3882</strain>
    </source>
</reference>
<organism evidence="11 12">
    <name type="scientific">Meira miltonrushii</name>
    <dbReference type="NCBI Taxonomy" id="1280837"/>
    <lineage>
        <taxon>Eukaryota</taxon>
        <taxon>Fungi</taxon>
        <taxon>Dikarya</taxon>
        <taxon>Basidiomycota</taxon>
        <taxon>Ustilaginomycotina</taxon>
        <taxon>Exobasidiomycetes</taxon>
        <taxon>Exobasidiales</taxon>
        <taxon>Brachybasidiaceae</taxon>
        <taxon>Meira</taxon>
    </lineage>
</organism>
<name>A0A316VJV1_9BASI</name>
<dbReference type="InParanoid" id="A0A316VJV1"/>
<comment type="function">
    <text evidence="8 9">Component of the 90S pre-ribosome involved in the maturation of rRNAs. Required for early cleavages of the pre-RNAs in the 40S ribosomal subunit maturation pathway.</text>
</comment>
<keyword evidence="4 9" id="KW-0698">rRNA processing</keyword>
<comment type="subcellular location">
    <subcellularLocation>
        <location evidence="1 9">Nucleus</location>
        <location evidence="1 9">Nucleolus</location>
    </subcellularLocation>
</comment>
<feature type="compositionally biased region" description="Polar residues" evidence="10">
    <location>
        <begin position="47"/>
        <end position="62"/>
    </location>
</feature>
<feature type="region of interest" description="Disordered" evidence="10">
    <location>
        <begin position="273"/>
        <end position="296"/>
    </location>
</feature>
<dbReference type="GO" id="GO:0005730">
    <property type="term" value="C:nucleolus"/>
    <property type="evidence" value="ECO:0007669"/>
    <property type="project" value="UniProtKB-SubCell"/>
</dbReference>
<dbReference type="GO" id="GO:0000462">
    <property type="term" value="P:maturation of SSU-rRNA from tricistronic rRNA transcript (SSU-rRNA, 5.8S rRNA, LSU-rRNA)"/>
    <property type="evidence" value="ECO:0007669"/>
    <property type="project" value="TreeGrafter"/>
</dbReference>
<keyword evidence="3 9" id="KW-0690">Ribosome biogenesis</keyword>
<dbReference type="EMBL" id="KZ819602">
    <property type="protein sequence ID" value="PWN37504.1"/>
    <property type="molecule type" value="Genomic_DNA"/>
</dbReference>
<dbReference type="PANTHER" id="PTHR21738:SF0">
    <property type="entry name" value="RIBOSOMAL RNA PROCESSING PROTEIN 36 HOMOLOG"/>
    <property type="match status" value="1"/>
</dbReference>
<feature type="compositionally biased region" description="Polar residues" evidence="10">
    <location>
        <begin position="332"/>
        <end position="350"/>
    </location>
</feature>
<dbReference type="RefSeq" id="XP_025357806.1">
    <property type="nucleotide sequence ID" value="XM_025497557.1"/>
</dbReference>